<dbReference type="EMBL" id="BAAAEN010000039">
    <property type="protein sequence ID" value="GAA0531982.1"/>
    <property type="molecule type" value="Genomic_DNA"/>
</dbReference>
<dbReference type="RefSeq" id="WP_343928699.1">
    <property type="nucleotide sequence ID" value="NZ_BAAAEN010000039.1"/>
</dbReference>
<keyword evidence="1 2" id="KW-0732">Signal</keyword>
<dbReference type="Pfam" id="PF03480">
    <property type="entry name" value="DctP"/>
    <property type="match status" value="1"/>
</dbReference>
<dbReference type="Gene3D" id="3.40.190.170">
    <property type="entry name" value="Bacterial extracellular solute-binding protein, family 7"/>
    <property type="match status" value="1"/>
</dbReference>
<proteinExistence type="predicted"/>
<feature type="signal peptide" evidence="2">
    <location>
        <begin position="1"/>
        <end position="28"/>
    </location>
</feature>
<dbReference type="PANTHER" id="PTHR33376">
    <property type="match status" value="1"/>
</dbReference>
<keyword evidence="4" id="KW-1185">Reference proteome</keyword>
<evidence type="ECO:0000256" key="1">
    <source>
        <dbReference type="ARBA" id="ARBA00022729"/>
    </source>
</evidence>
<dbReference type="PANTHER" id="PTHR33376:SF4">
    <property type="entry name" value="SIALIC ACID-BINDING PERIPLASMIC PROTEIN SIAP"/>
    <property type="match status" value="1"/>
</dbReference>
<accession>A0ABN1D1V8</accession>
<evidence type="ECO:0000256" key="2">
    <source>
        <dbReference type="SAM" id="SignalP"/>
    </source>
</evidence>
<name>A0ABN1D1V8_9BURK</name>
<sequence length="334" mass="36304">MDKRTFTKIAGALGLAAALALAPALALAADPIKLRVSSAAADTDWLSGGLRVFKEQLEKLAPGKFAVEVYTGSSLFRQGTEVPALQRGNLEMSTMTTFEVEQQIPEFSVFSSGYLFRDYAHARKVFDSDIGKAYFAEVARKMELQIIEPMYLGTRQVNLRDGRAVKTPADLSGIKLRVPGGPGWVALGKGLGVTPTPMAVSEVYLALKTGAIDGQENPLPITKANNFQEVTKTIVLTSHLVQPVFLTMAKKKWDQIDAAGQQAVRQAARLAADYNDQGRIKEEAEIVDFFKSKGLTIQTPDLAAFRASVDKEYAQAGIAAKWPKGLKEKIEAVR</sequence>
<feature type="chain" id="PRO_5045357045" evidence="2">
    <location>
        <begin position="29"/>
        <end position="334"/>
    </location>
</feature>
<protein>
    <submittedName>
        <fullName evidence="3">TRAP transporter substrate-binding protein DctP</fullName>
    </submittedName>
</protein>
<gene>
    <name evidence="3" type="primary">dctP</name>
    <name evidence="3" type="ORF">GCM10009097_56690</name>
</gene>
<evidence type="ECO:0000313" key="3">
    <source>
        <dbReference type="EMBL" id="GAA0531982.1"/>
    </source>
</evidence>
<dbReference type="Proteomes" id="UP001501706">
    <property type="component" value="Unassembled WGS sequence"/>
</dbReference>
<dbReference type="InterPro" id="IPR018389">
    <property type="entry name" value="DctP_fam"/>
</dbReference>
<evidence type="ECO:0000313" key="4">
    <source>
        <dbReference type="Proteomes" id="UP001501706"/>
    </source>
</evidence>
<comment type="caution">
    <text evidence="3">The sequence shown here is derived from an EMBL/GenBank/DDBJ whole genome shotgun (WGS) entry which is preliminary data.</text>
</comment>
<dbReference type="NCBIfam" id="NF037995">
    <property type="entry name" value="TRAP_S1"/>
    <property type="match status" value="1"/>
</dbReference>
<reference evidence="3 4" key="1">
    <citation type="journal article" date="2019" name="Int. J. Syst. Evol. Microbiol.">
        <title>The Global Catalogue of Microorganisms (GCM) 10K type strain sequencing project: providing services to taxonomists for standard genome sequencing and annotation.</title>
        <authorList>
            <consortium name="The Broad Institute Genomics Platform"/>
            <consortium name="The Broad Institute Genome Sequencing Center for Infectious Disease"/>
            <person name="Wu L."/>
            <person name="Ma J."/>
        </authorList>
    </citation>
    <scope>NUCLEOTIDE SEQUENCE [LARGE SCALE GENOMIC DNA]</scope>
    <source>
        <strain evidence="3 4">JCM 14330</strain>
    </source>
</reference>
<organism evidence="3 4">
    <name type="scientific">Pigmentiphaga daeguensis</name>
    <dbReference type="NCBI Taxonomy" id="414049"/>
    <lineage>
        <taxon>Bacteria</taxon>
        <taxon>Pseudomonadati</taxon>
        <taxon>Pseudomonadota</taxon>
        <taxon>Betaproteobacteria</taxon>
        <taxon>Burkholderiales</taxon>
        <taxon>Alcaligenaceae</taxon>
        <taxon>Pigmentiphaga</taxon>
    </lineage>
</organism>
<dbReference type="InterPro" id="IPR038404">
    <property type="entry name" value="TRAP_DctP_sf"/>
</dbReference>